<dbReference type="EMBL" id="CP144691">
    <property type="protein sequence ID" value="WVY95071.1"/>
    <property type="molecule type" value="Genomic_DNA"/>
</dbReference>
<proteinExistence type="predicted"/>
<evidence type="ECO:0000259" key="2">
    <source>
        <dbReference type="Pfam" id="PF06972"/>
    </source>
</evidence>
<gene>
    <name evidence="3" type="ORF">V8G54_034159</name>
</gene>
<dbReference type="PANTHER" id="PTHR46445:SF14">
    <property type="entry name" value="DUF1296 FAMILY PROTEIN"/>
    <property type="match status" value="1"/>
</dbReference>
<keyword evidence="4" id="KW-1185">Reference proteome</keyword>
<feature type="domain" description="GBF-interacting protein 1 N-terminal" evidence="2">
    <location>
        <begin position="15"/>
        <end position="78"/>
    </location>
</feature>
<protein>
    <recommendedName>
        <fullName evidence="2">GBF-interacting protein 1 N-terminal domain-containing protein</fullName>
    </recommendedName>
</protein>
<evidence type="ECO:0000313" key="3">
    <source>
        <dbReference type="EMBL" id="WVY95071.1"/>
    </source>
</evidence>
<accession>A0AAQ3MPP2</accession>
<dbReference type="AlphaFoldDB" id="A0AAQ3MPP2"/>
<evidence type="ECO:0000313" key="4">
    <source>
        <dbReference type="Proteomes" id="UP001374535"/>
    </source>
</evidence>
<name>A0AAQ3MPP2_VIGMU</name>
<feature type="region of interest" description="Disordered" evidence="1">
    <location>
        <begin position="74"/>
        <end position="100"/>
    </location>
</feature>
<sequence>MNGGGEHVAAESAMPVATEKVVQSVKEIVDCTEHEIYAVLEECDMDVNRAVEKLLSQGFALRYYTFHEVKNKREKKKEGPFNSRTRGKNAGLSRGGKTGRDCSVVQSGLTHVTYNGIFSDCGTSCNFWYTQLVF</sequence>
<dbReference type="Proteomes" id="UP001374535">
    <property type="component" value="Chromosome 10"/>
</dbReference>
<organism evidence="3 4">
    <name type="scientific">Vigna mungo</name>
    <name type="common">Black gram</name>
    <name type="synonym">Phaseolus mungo</name>
    <dbReference type="NCBI Taxonomy" id="3915"/>
    <lineage>
        <taxon>Eukaryota</taxon>
        <taxon>Viridiplantae</taxon>
        <taxon>Streptophyta</taxon>
        <taxon>Embryophyta</taxon>
        <taxon>Tracheophyta</taxon>
        <taxon>Spermatophyta</taxon>
        <taxon>Magnoliopsida</taxon>
        <taxon>eudicotyledons</taxon>
        <taxon>Gunneridae</taxon>
        <taxon>Pentapetalae</taxon>
        <taxon>rosids</taxon>
        <taxon>fabids</taxon>
        <taxon>Fabales</taxon>
        <taxon>Fabaceae</taxon>
        <taxon>Papilionoideae</taxon>
        <taxon>50 kb inversion clade</taxon>
        <taxon>NPAAA clade</taxon>
        <taxon>indigoferoid/millettioid clade</taxon>
        <taxon>Phaseoleae</taxon>
        <taxon>Vigna</taxon>
    </lineage>
</organism>
<dbReference type="Pfam" id="PF06972">
    <property type="entry name" value="GIP1_N"/>
    <property type="match status" value="1"/>
</dbReference>
<evidence type="ECO:0000256" key="1">
    <source>
        <dbReference type="SAM" id="MobiDB-lite"/>
    </source>
</evidence>
<reference evidence="3 4" key="1">
    <citation type="journal article" date="2023" name="Life. Sci Alliance">
        <title>Evolutionary insights into 3D genome organization and epigenetic landscape of Vigna mungo.</title>
        <authorList>
            <person name="Junaid A."/>
            <person name="Singh B."/>
            <person name="Bhatia S."/>
        </authorList>
    </citation>
    <scope>NUCLEOTIDE SEQUENCE [LARGE SCALE GENOMIC DNA]</scope>
    <source>
        <strain evidence="3">Urdbean</strain>
    </source>
</reference>
<dbReference type="PANTHER" id="PTHR46445">
    <property type="entry name" value="RNA POLYMERASE II DEGRADATION FACTOR-LIKE PROTEIN (DUF1296)"/>
    <property type="match status" value="1"/>
</dbReference>
<dbReference type="SUPFAM" id="SSF46934">
    <property type="entry name" value="UBA-like"/>
    <property type="match status" value="1"/>
</dbReference>
<dbReference type="Gene3D" id="1.10.8.10">
    <property type="entry name" value="DNA helicase RuvA subunit, C-terminal domain"/>
    <property type="match status" value="1"/>
</dbReference>
<dbReference type="InterPro" id="IPR009060">
    <property type="entry name" value="UBA-like_sf"/>
</dbReference>
<dbReference type="InterPro" id="IPR009719">
    <property type="entry name" value="GIP1_N"/>
</dbReference>